<dbReference type="Proteomes" id="UP000812961">
    <property type="component" value="Unassembled WGS sequence"/>
</dbReference>
<dbReference type="RefSeq" id="WP_220253650.1">
    <property type="nucleotide sequence ID" value="NZ_JAICCF010000007.1"/>
</dbReference>
<evidence type="ECO:0000313" key="2">
    <source>
        <dbReference type="EMBL" id="MBW8688323.1"/>
    </source>
</evidence>
<evidence type="ECO:0000256" key="1">
    <source>
        <dbReference type="SAM" id="SignalP"/>
    </source>
</evidence>
<dbReference type="EMBL" id="JAICCF010000007">
    <property type="protein sequence ID" value="MBW8688323.1"/>
    <property type="molecule type" value="Genomic_DNA"/>
</dbReference>
<organism evidence="2 3">
    <name type="scientific">Chitinophaga rhizophila</name>
    <dbReference type="NCBI Taxonomy" id="2866212"/>
    <lineage>
        <taxon>Bacteria</taxon>
        <taxon>Pseudomonadati</taxon>
        <taxon>Bacteroidota</taxon>
        <taxon>Chitinophagia</taxon>
        <taxon>Chitinophagales</taxon>
        <taxon>Chitinophagaceae</taxon>
        <taxon>Chitinophaga</taxon>
    </lineage>
</organism>
<keyword evidence="1" id="KW-0732">Signal</keyword>
<evidence type="ECO:0008006" key="4">
    <source>
        <dbReference type="Google" id="ProtNLM"/>
    </source>
</evidence>
<evidence type="ECO:0000313" key="3">
    <source>
        <dbReference type="Proteomes" id="UP000812961"/>
    </source>
</evidence>
<name>A0ABS7GKT8_9BACT</name>
<sequence length="273" mass="30673">MKTQSIPKYLLILLCFLPLFVACKKDTDTREDDNYIVVSNIVATPLNTDVSARTNWRLVVGRSFYNATVKEGKIHGEATQHPHKFLITSDSTLVTPLPAAEEPRIYYYRSGYVDDIAFLPVKEGSPLPEIHPQTDLQLLNMSDMLSGKYAGVPGQELNNVSLSHANALLDFEVLGMPAGGQLLLSEFNKLFPPFQYNGSAQQYRAIVTGDWYPSMEVKVVIRVADKTYAGVILPEKAVKGNTIYKFKLRLDTAEEKITLENMQQSVWTDIQWP</sequence>
<feature type="signal peptide" evidence="1">
    <location>
        <begin position="1"/>
        <end position="24"/>
    </location>
</feature>
<reference evidence="2 3" key="1">
    <citation type="submission" date="2021-08" db="EMBL/GenBank/DDBJ databases">
        <title>The genome sequence of Chitinophaga sp. B61.</title>
        <authorList>
            <person name="Zhang X."/>
        </authorList>
    </citation>
    <scope>NUCLEOTIDE SEQUENCE [LARGE SCALE GENOMIC DNA]</scope>
    <source>
        <strain evidence="2 3">B61</strain>
    </source>
</reference>
<keyword evidence="3" id="KW-1185">Reference proteome</keyword>
<gene>
    <name evidence="2" type="ORF">K1Y79_28565</name>
</gene>
<dbReference type="PROSITE" id="PS51257">
    <property type="entry name" value="PROKAR_LIPOPROTEIN"/>
    <property type="match status" value="1"/>
</dbReference>
<accession>A0ABS7GKT8</accession>
<feature type="chain" id="PRO_5046308388" description="Fimbrillin-like protein" evidence="1">
    <location>
        <begin position="25"/>
        <end position="273"/>
    </location>
</feature>
<comment type="caution">
    <text evidence="2">The sequence shown here is derived from an EMBL/GenBank/DDBJ whole genome shotgun (WGS) entry which is preliminary data.</text>
</comment>
<protein>
    <recommendedName>
        <fullName evidence="4">Fimbrillin-like protein</fullName>
    </recommendedName>
</protein>
<proteinExistence type="predicted"/>